<keyword evidence="3" id="KW-0902">Two-component regulatory system</keyword>
<dbReference type="EMBL" id="LGTQ01000009">
    <property type="protein sequence ID" value="KPM47797.1"/>
    <property type="molecule type" value="Genomic_DNA"/>
</dbReference>
<evidence type="ECO:0000256" key="2">
    <source>
        <dbReference type="ARBA" id="ARBA00022777"/>
    </source>
</evidence>
<dbReference type="InterPro" id="IPR011712">
    <property type="entry name" value="Sig_transdc_His_kin_sub3_dim/P"/>
</dbReference>
<keyword evidence="4" id="KW-0812">Transmembrane</keyword>
<dbReference type="OrthoDB" id="613787at2"/>
<feature type="transmembrane region" description="Helical" evidence="4">
    <location>
        <begin position="187"/>
        <end position="205"/>
    </location>
</feature>
<dbReference type="InterPro" id="IPR050482">
    <property type="entry name" value="Sensor_HK_TwoCompSys"/>
</dbReference>
<evidence type="ECO:0000259" key="8">
    <source>
        <dbReference type="Pfam" id="PF07696"/>
    </source>
</evidence>
<feature type="transmembrane region" description="Helical" evidence="4">
    <location>
        <begin position="320"/>
        <end position="337"/>
    </location>
</feature>
<keyword evidence="4" id="KW-1133">Transmembrane helix</keyword>
<dbReference type="Gene3D" id="2.60.40.2380">
    <property type="match status" value="1"/>
</dbReference>
<dbReference type="SUPFAM" id="SSF55874">
    <property type="entry name" value="ATPase domain of HSP90 chaperone/DNA topoisomerase II/histidine kinase"/>
    <property type="match status" value="1"/>
</dbReference>
<dbReference type="InterPro" id="IPR011623">
    <property type="entry name" value="7TMR_DISM_rcpt_extracell_dom1"/>
</dbReference>
<dbReference type="PANTHER" id="PTHR24421">
    <property type="entry name" value="NITRATE/NITRITE SENSOR PROTEIN NARX-RELATED"/>
    <property type="match status" value="1"/>
</dbReference>
<dbReference type="GO" id="GO:0000155">
    <property type="term" value="F:phosphorelay sensor kinase activity"/>
    <property type="evidence" value="ECO:0007669"/>
    <property type="project" value="InterPro"/>
</dbReference>
<evidence type="ECO:0000259" key="6">
    <source>
        <dbReference type="Pfam" id="PF02518"/>
    </source>
</evidence>
<dbReference type="STRING" id="1605367.AFM12_11085"/>
<reference evidence="10 11" key="1">
    <citation type="submission" date="2015-07" db="EMBL/GenBank/DDBJ databases">
        <title>The draft genome sequence of Leadbetterella sp. JN14-9.</title>
        <authorList>
            <person name="Liu Y."/>
            <person name="Du J."/>
            <person name="Shao Z."/>
        </authorList>
    </citation>
    <scope>NUCLEOTIDE SEQUENCE [LARGE SCALE GENOMIC DNA]</scope>
    <source>
        <strain evidence="10 11">JN14-9</strain>
    </source>
</reference>
<keyword evidence="11" id="KW-1185">Reference proteome</keyword>
<dbReference type="InterPro" id="IPR036890">
    <property type="entry name" value="HATPase_C_sf"/>
</dbReference>
<evidence type="ECO:0000256" key="5">
    <source>
        <dbReference type="SAM" id="SignalP"/>
    </source>
</evidence>
<feature type="domain" description="7TM-DISM receptor extracellular" evidence="7">
    <location>
        <begin position="161"/>
        <end position="374"/>
    </location>
</feature>
<evidence type="ECO:0008006" key="12">
    <source>
        <dbReference type="Google" id="ProtNLM"/>
    </source>
</evidence>
<evidence type="ECO:0000313" key="10">
    <source>
        <dbReference type="EMBL" id="KPM47797.1"/>
    </source>
</evidence>
<dbReference type="InterPro" id="IPR011622">
    <property type="entry name" value="7TMR_DISM_rcpt_extracell_dom2"/>
</dbReference>
<keyword evidence="2" id="KW-0418">Kinase</keyword>
<organism evidence="10 11">
    <name type="scientific">Jiulongibacter sediminis</name>
    <dbReference type="NCBI Taxonomy" id="1605367"/>
    <lineage>
        <taxon>Bacteria</taxon>
        <taxon>Pseudomonadati</taxon>
        <taxon>Bacteroidota</taxon>
        <taxon>Cytophagia</taxon>
        <taxon>Cytophagales</taxon>
        <taxon>Leadbetterellaceae</taxon>
        <taxon>Jiulongibacter</taxon>
    </lineage>
</organism>
<protein>
    <recommendedName>
        <fullName evidence="12">Histidine kinase/HSP90-like ATPase domain-containing protein</fullName>
    </recommendedName>
</protein>
<feature type="transmembrane region" description="Helical" evidence="4">
    <location>
        <begin position="225"/>
        <end position="246"/>
    </location>
</feature>
<feature type="transmembrane region" description="Helical" evidence="4">
    <location>
        <begin position="292"/>
        <end position="313"/>
    </location>
</feature>
<dbReference type="RefSeq" id="WP_055148173.1">
    <property type="nucleotide sequence ID" value="NZ_JXSZ01000009.1"/>
</dbReference>
<evidence type="ECO:0000259" key="9">
    <source>
        <dbReference type="Pfam" id="PF07730"/>
    </source>
</evidence>
<dbReference type="Pfam" id="PF07696">
    <property type="entry name" value="7TMR-DISMED2"/>
    <property type="match status" value="1"/>
</dbReference>
<name>A0A0P7C3S7_9BACT</name>
<accession>A0A0P7C3S7</accession>
<feature type="domain" description="Signal transduction histidine kinase subgroup 3 dimerisation and phosphoacceptor" evidence="9">
    <location>
        <begin position="401"/>
        <end position="463"/>
    </location>
</feature>
<keyword evidence="4" id="KW-0472">Membrane</keyword>
<dbReference type="CDD" id="cd16917">
    <property type="entry name" value="HATPase_UhpB-NarQ-NarX-like"/>
    <property type="match status" value="1"/>
</dbReference>
<feature type="transmembrane region" description="Helical" evidence="4">
    <location>
        <begin position="161"/>
        <end position="180"/>
    </location>
</feature>
<keyword evidence="5" id="KW-0732">Signal</keyword>
<feature type="signal peptide" evidence="5">
    <location>
        <begin position="1"/>
        <end position="20"/>
    </location>
</feature>
<evidence type="ECO:0000259" key="7">
    <source>
        <dbReference type="Pfam" id="PF07695"/>
    </source>
</evidence>
<proteinExistence type="predicted"/>
<gene>
    <name evidence="10" type="ORF">AFM12_11085</name>
</gene>
<evidence type="ECO:0000256" key="4">
    <source>
        <dbReference type="SAM" id="Phobius"/>
    </source>
</evidence>
<comment type="caution">
    <text evidence="10">The sequence shown here is derived from an EMBL/GenBank/DDBJ whole genome shotgun (WGS) entry which is preliminary data.</text>
</comment>
<evidence type="ECO:0000313" key="11">
    <source>
        <dbReference type="Proteomes" id="UP000050454"/>
    </source>
</evidence>
<evidence type="ECO:0000256" key="3">
    <source>
        <dbReference type="ARBA" id="ARBA00023012"/>
    </source>
</evidence>
<dbReference type="Pfam" id="PF02518">
    <property type="entry name" value="HATPase_c"/>
    <property type="match status" value="1"/>
</dbReference>
<dbReference type="GO" id="GO:0016020">
    <property type="term" value="C:membrane"/>
    <property type="evidence" value="ECO:0007669"/>
    <property type="project" value="InterPro"/>
</dbReference>
<dbReference type="Pfam" id="PF07730">
    <property type="entry name" value="HisKA_3"/>
    <property type="match status" value="1"/>
</dbReference>
<dbReference type="Gene3D" id="1.20.5.1930">
    <property type="match status" value="1"/>
</dbReference>
<dbReference type="AlphaFoldDB" id="A0A0P7C3S7"/>
<dbReference type="Proteomes" id="UP000050454">
    <property type="component" value="Unassembled WGS sequence"/>
</dbReference>
<sequence length="595" mass="68326">MRQILTILALSVLCLLKTQAQEKAFFLRDTTGQISFPEILNNGHFEEQTDGDFGLDNVWHWLKIDVPPSHDDRVILIENSFLDEIHCYFKGPDTLIDFGEMFYGTPVSERPIDHYQFGYPVPKSGGTYYLRVYRKFLKLAAPFKIYTAQEFRNEVSSKNKVYAGFTGIFACVILFSLILFGINRKWYYLFYSLYTFHIWLSTLLAEGSVVEYFHRYNLLFSSYNWRNMLNNLVVLWLFGFVNTFILAGAKKTRFLKTLIALSLIGILVPLALLPFEHLYIDHLKDLPAILKFYPYSGFTVGTFFCFALVAYSLIFKVQPFSAKIFLIGFTPLLIYSFLSPMRNIGVIPDYEWLSYKTRLACILFDVLFIFIGIALQIRRLSKEKLRQTRLALEAELQLYKEKERISRDLHDNVGSQLTVVSTGIDRALYLSEKEGFKKSNLEQLGENVRSAIQSLRDSIWATHSEKITANDLALRIKNYLLKLSDQVTINGQFSDKEIDASHALDIYRIFQEAAQNVIKHAGPAEIFLTFKENLDGLSIYLKDTGNGFDPLSIDGDNHFGLENMKARASQLPCNFSIKSETGQGTEVILHLNLKT</sequence>
<feature type="transmembrane region" description="Helical" evidence="4">
    <location>
        <begin position="357"/>
        <end position="377"/>
    </location>
</feature>
<feature type="domain" description="Histidine kinase/HSP90-like ATPase" evidence="6">
    <location>
        <begin position="504"/>
        <end position="594"/>
    </location>
</feature>
<dbReference type="Pfam" id="PF07695">
    <property type="entry name" value="7TMR-DISM_7TM"/>
    <property type="match status" value="1"/>
</dbReference>
<dbReference type="InterPro" id="IPR003594">
    <property type="entry name" value="HATPase_dom"/>
</dbReference>
<keyword evidence="1" id="KW-0808">Transferase</keyword>
<feature type="chain" id="PRO_5006136580" description="Histidine kinase/HSP90-like ATPase domain-containing protein" evidence="5">
    <location>
        <begin position="21"/>
        <end position="595"/>
    </location>
</feature>
<evidence type="ECO:0000256" key="1">
    <source>
        <dbReference type="ARBA" id="ARBA00022679"/>
    </source>
</evidence>
<dbReference type="GO" id="GO:0046983">
    <property type="term" value="F:protein dimerization activity"/>
    <property type="evidence" value="ECO:0007669"/>
    <property type="project" value="InterPro"/>
</dbReference>
<feature type="transmembrane region" description="Helical" evidence="4">
    <location>
        <begin position="258"/>
        <end position="280"/>
    </location>
</feature>
<dbReference type="Gene3D" id="3.30.565.10">
    <property type="entry name" value="Histidine kinase-like ATPase, C-terminal domain"/>
    <property type="match status" value="1"/>
</dbReference>
<feature type="domain" description="7TM-DISM receptor extracellular" evidence="8">
    <location>
        <begin position="25"/>
        <end position="146"/>
    </location>
</feature>